<evidence type="ECO:0000313" key="13">
    <source>
        <dbReference type="EMBL" id="RNI35335.1"/>
    </source>
</evidence>
<dbReference type="EC" id="3.1.3.-" evidence="9"/>
<evidence type="ECO:0000256" key="3">
    <source>
        <dbReference type="ARBA" id="ARBA00011245"/>
    </source>
</evidence>
<dbReference type="InterPro" id="IPR023214">
    <property type="entry name" value="HAD_sf"/>
</dbReference>
<evidence type="ECO:0000313" key="14">
    <source>
        <dbReference type="Proteomes" id="UP000267223"/>
    </source>
</evidence>
<comment type="cofactor">
    <cofactor evidence="1 12">
        <name>Mg(2+)</name>
        <dbReference type="ChEBI" id="CHEBI:18420"/>
    </cofactor>
</comment>
<name>A0A3M9ND50_9BACT</name>
<keyword evidence="12" id="KW-0862">Zinc</keyword>
<dbReference type="PANTHER" id="PTHR42891:SF1">
    <property type="entry name" value="D-GLYCERO-BETA-D-MANNO-HEPTOSE-1,7-BISPHOSPHATE 7-PHOSPHATASE"/>
    <property type="match status" value="1"/>
</dbReference>
<dbReference type="GO" id="GO:0005975">
    <property type="term" value="P:carbohydrate metabolic process"/>
    <property type="evidence" value="ECO:0007669"/>
    <property type="project" value="InterPro"/>
</dbReference>
<evidence type="ECO:0000256" key="11">
    <source>
        <dbReference type="PIRSR" id="PIRSR004682-3"/>
    </source>
</evidence>
<evidence type="ECO:0000256" key="4">
    <source>
        <dbReference type="ARBA" id="ARBA00022490"/>
    </source>
</evidence>
<protein>
    <recommendedName>
        <fullName evidence="8 9">D,D-heptose 1,7-bisphosphate phosphatase</fullName>
        <ecNumber evidence="9">3.1.3.-</ecNumber>
    </recommendedName>
</protein>
<dbReference type="InterPro" id="IPR006549">
    <property type="entry name" value="HAD-SF_hydro_IIIA"/>
</dbReference>
<dbReference type="Gene3D" id="3.40.50.1000">
    <property type="entry name" value="HAD superfamily/HAD-like"/>
    <property type="match status" value="1"/>
</dbReference>
<accession>A0A3M9ND50</accession>
<proteinExistence type="inferred from homology"/>
<dbReference type="Pfam" id="PF08645">
    <property type="entry name" value="PNK3P"/>
    <property type="match status" value="1"/>
</dbReference>
<evidence type="ECO:0000256" key="12">
    <source>
        <dbReference type="PIRSR" id="PIRSR004682-4"/>
    </source>
</evidence>
<dbReference type="InterPro" id="IPR013954">
    <property type="entry name" value="PNK3P"/>
</dbReference>
<keyword evidence="4 9" id="KW-0963">Cytoplasm</keyword>
<feature type="binding site" evidence="12">
    <location>
        <position position="12"/>
    </location>
    <ligand>
        <name>Mg(2+)</name>
        <dbReference type="ChEBI" id="CHEBI:18420"/>
    </ligand>
</feature>
<dbReference type="PANTHER" id="PTHR42891">
    <property type="entry name" value="D-GLYCERO-BETA-D-MANNO-HEPTOSE-1,7-BISPHOSPHATE 7-PHOSPHATASE"/>
    <property type="match status" value="1"/>
</dbReference>
<dbReference type="GO" id="GO:0005737">
    <property type="term" value="C:cytoplasm"/>
    <property type="evidence" value="ECO:0007669"/>
    <property type="project" value="UniProtKB-SubCell"/>
</dbReference>
<keyword evidence="5 12" id="KW-0479">Metal-binding</keyword>
<dbReference type="InterPro" id="IPR036412">
    <property type="entry name" value="HAD-like_sf"/>
</dbReference>
<comment type="subunit">
    <text evidence="3">Monomer.</text>
</comment>
<comment type="caution">
    <text evidence="13">The sequence shown here is derived from an EMBL/GenBank/DDBJ whole genome shotgun (WGS) entry which is preliminary data.</text>
</comment>
<feature type="binding site" evidence="12">
    <location>
        <position position="10"/>
    </location>
    <ligand>
        <name>Mg(2+)</name>
        <dbReference type="ChEBI" id="CHEBI:18420"/>
    </ligand>
</feature>
<dbReference type="Proteomes" id="UP000267223">
    <property type="component" value="Unassembled WGS sequence"/>
</dbReference>
<feature type="site" description="Stabilizes the phosphoryl group" evidence="11">
    <location>
        <position position="102"/>
    </location>
</feature>
<dbReference type="GO" id="GO:0016791">
    <property type="term" value="F:phosphatase activity"/>
    <property type="evidence" value="ECO:0007669"/>
    <property type="project" value="InterPro"/>
</dbReference>
<comment type="subcellular location">
    <subcellularLocation>
        <location evidence="2 9">Cytoplasm</location>
    </subcellularLocation>
</comment>
<dbReference type="NCBIfam" id="TIGR01656">
    <property type="entry name" value="Histidinol-ppas"/>
    <property type="match status" value="1"/>
</dbReference>
<dbReference type="OrthoDB" id="9803871at2"/>
<evidence type="ECO:0000256" key="5">
    <source>
        <dbReference type="ARBA" id="ARBA00022723"/>
    </source>
</evidence>
<dbReference type="EMBL" id="RJJR01000011">
    <property type="protein sequence ID" value="RNI35335.1"/>
    <property type="molecule type" value="Genomic_DNA"/>
</dbReference>
<dbReference type="PIRSF" id="PIRSF004682">
    <property type="entry name" value="GmhB"/>
    <property type="match status" value="1"/>
</dbReference>
<keyword evidence="6 9" id="KW-0378">Hydrolase</keyword>
<dbReference type="InterPro" id="IPR006543">
    <property type="entry name" value="Histidinol-phos"/>
</dbReference>
<feature type="binding site" evidence="12">
    <location>
        <position position="93"/>
    </location>
    <ligand>
        <name>Zn(2+)</name>
        <dbReference type="ChEBI" id="CHEBI:29105"/>
    </ligand>
</feature>
<dbReference type="AlphaFoldDB" id="A0A3M9ND50"/>
<dbReference type="NCBIfam" id="TIGR01662">
    <property type="entry name" value="HAD-SF-IIIA"/>
    <property type="match status" value="1"/>
</dbReference>
<evidence type="ECO:0000256" key="9">
    <source>
        <dbReference type="PIRNR" id="PIRNR004682"/>
    </source>
</evidence>
<dbReference type="SUPFAM" id="SSF56784">
    <property type="entry name" value="HAD-like"/>
    <property type="match status" value="1"/>
</dbReference>
<evidence type="ECO:0000256" key="7">
    <source>
        <dbReference type="ARBA" id="ARBA00023277"/>
    </source>
</evidence>
<keyword evidence="7 9" id="KW-0119">Carbohydrate metabolism</keyword>
<feature type="active site" description="Nucleophile" evidence="10">
    <location>
        <position position="10"/>
    </location>
</feature>
<reference evidence="13 14" key="1">
    <citation type="submission" date="2018-11" db="EMBL/GenBank/DDBJ databases">
        <title>Draft genome sequence of Ferruginibacter sp. BO-59.</title>
        <authorList>
            <person name="Im W.T."/>
        </authorList>
    </citation>
    <scope>NUCLEOTIDE SEQUENCE [LARGE SCALE GENOMIC DNA]</scope>
    <source>
        <strain evidence="13 14">BO-59</strain>
    </source>
</reference>
<sequence length="177" mass="19879">MDSSWTLFIDRDGVVNEEKKDDYIHKWEEFKFYEGAKEAFEIFSKKFGVIVMITNQRGVAKGLTQIGDLNHIHKNMKEEIVAAGGRIDNIYVCTEMESENRKPNPGMGLQAIKDFPAISLAKSIMIGNTLSDMKFGRNLGVAINIFLTTTQKEIVLPDQNIDVVFSDLISVARSISS</sequence>
<feature type="active site" description="Proton donor" evidence="10">
    <location>
        <position position="12"/>
    </location>
</feature>
<dbReference type="GO" id="GO:0046872">
    <property type="term" value="F:metal ion binding"/>
    <property type="evidence" value="ECO:0007669"/>
    <property type="project" value="UniProtKB-KW"/>
</dbReference>
<keyword evidence="14" id="KW-1185">Reference proteome</keyword>
<gene>
    <name evidence="13" type="ORF">EFY79_13365</name>
</gene>
<evidence type="ECO:0000256" key="10">
    <source>
        <dbReference type="PIRSR" id="PIRSR004682-1"/>
    </source>
</evidence>
<evidence type="ECO:0000256" key="6">
    <source>
        <dbReference type="ARBA" id="ARBA00022801"/>
    </source>
</evidence>
<evidence type="ECO:0000256" key="8">
    <source>
        <dbReference type="ARBA" id="ARBA00031828"/>
    </source>
</evidence>
<evidence type="ECO:0000256" key="1">
    <source>
        <dbReference type="ARBA" id="ARBA00001946"/>
    </source>
</evidence>
<keyword evidence="12" id="KW-0460">Magnesium</keyword>
<comment type="similarity">
    <text evidence="9">Belongs to the gmhB family.</text>
</comment>
<feature type="site" description="Contributes to substrate recognition" evidence="11">
    <location>
        <position position="101"/>
    </location>
</feature>
<feature type="site" description="Stabilizes the phosphoryl group" evidence="11">
    <location>
        <position position="54"/>
    </location>
</feature>
<comment type="cofactor">
    <cofactor evidence="12">
        <name>Zn(2+)</name>
        <dbReference type="ChEBI" id="CHEBI:29105"/>
    </cofactor>
</comment>
<organism evidence="13 14">
    <name type="scientific">Hanamia caeni</name>
    <dbReference type="NCBI Taxonomy" id="2294116"/>
    <lineage>
        <taxon>Bacteria</taxon>
        <taxon>Pseudomonadati</taxon>
        <taxon>Bacteroidota</taxon>
        <taxon>Chitinophagia</taxon>
        <taxon>Chitinophagales</taxon>
        <taxon>Chitinophagaceae</taxon>
        <taxon>Hanamia</taxon>
    </lineage>
</organism>
<dbReference type="InterPro" id="IPR004446">
    <property type="entry name" value="Heptose_bisP_phosphatase"/>
</dbReference>
<evidence type="ECO:0000256" key="2">
    <source>
        <dbReference type="ARBA" id="ARBA00004496"/>
    </source>
</evidence>